<sequence length="81" mass="8734">MTPKSSEPDVNESKPPELNDNKFPKPISELPSPELTRSPNSELDPVLEVPITSSSQSIARTDPPCYSPTLAGRDGQMSALL</sequence>
<evidence type="ECO:0000313" key="3">
    <source>
        <dbReference type="Proteomes" id="UP000815677"/>
    </source>
</evidence>
<name>A0ABQ0M8V7_MYCCL</name>
<proteinExistence type="predicted"/>
<dbReference type="Proteomes" id="UP000815677">
    <property type="component" value="Unassembled WGS sequence"/>
</dbReference>
<feature type="region of interest" description="Disordered" evidence="1">
    <location>
        <begin position="1"/>
        <end position="81"/>
    </location>
</feature>
<evidence type="ECO:0000256" key="1">
    <source>
        <dbReference type="SAM" id="MobiDB-lite"/>
    </source>
</evidence>
<organism evidence="2 3">
    <name type="scientific">Mycena chlorophos</name>
    <name type="common">Agaric fungus</name>
    <name type="synonym">Agaricus chlorophos</name>
    <dbReference type="NCBI Taxonomy" id="658473"/>
    <lineage>
        <taxon>Eukaryota</taxon>
        <taxon>Fungi</taxon>
        <taxon>Dikarya</taxon>
        <taxon>Basidiomycota</taxon>
        <taxon>Agaricomycotina</taxon>
        <taxon>Agaricomycetes</taxon>
        <taxon>Agaricomycetidae</taxon>
        <taxon>Agaricales</taxon>
        <taxon>Marasmiineae</taxon>
        <taxon>Mycenaceae</taxon>
        <taxon>Mycena</taxon>
    </lineage>
</organism>
<keyword evidence="3" id="KW-1185">Reference proteome</keyword>
<dbReference type="EMBL" id="DF849907">
    <property type="protein sequence ID" value="GAT59790.1"/>
    <property type="molecule type" value="Genomic_DNA"/>
</dbReference>
<feature type="compositionally biased region" description="Basic and acidic residues" evidence="1">
    <location>
        <begin position="11"/>
        <end position="23"/>
    </location>
</feature>
<reference evidence="2" key="1">
    <citation type="submission" date="2014-09" db="EMBL/GenBank/DDBJ databases">
        <title>Genome sequence of the luminous mushroom Mycena chlorophos for searching fungal bioluminescence genes.</title>
        <authorList>
            <person name="Tanaka Y."/>
            <person name="Kasuga D."/>
            <person name="Oba Y."/>
            <person name="Hase S."/>
            <person name="Sato K."/>
            <person name="Oba Y."/>
            <person name="Sakakibara Y."/>
        </authorList>
    </citation>
    <scope>NUCLEOTIDE SEQUENCE</scope>
</reference>
<protein>
    <submittedName>
        <fullName evidence="2">Uncharacterized protein</fullName>
    </submittedName>
</protein>
<evidence type="ECO:0000313" key="2">
    <source>
        <dbReference type="EMBL" id="GAT59790.1"/>
    </source>
</evidence>
<gene>
    <name evidence="2" type="ORF">MCHLO_16035</name>
</gene>
<accession>A0ABQ0M8V7</accession>